<feature type="region of interest" description="Disordered" evidence="1">
    <location>
        <begin position="226"/>
        <end position="412"/>
    </location>
</feature>
<feature type="compositionally biased region" description="Low complexity" evidence="1">
    <location>
        <begin position="379"/>
        <end position="399"/>
    </location>
</feature>
<evidence type="ECO:0000256" key="1">
    <source>
        <dbReference type="SAM" id="MobiDB-lite"/>
    </source>
</evidence>
<keyword evidence="3" id="KW-1185">Reference proteome</keyword>
<evidence type="ECO:0000313" key="2">
    <source>
        <dbReference type="EMBL" id="MFC4606939.1"/>
    </source>
</evidence>
<proteinExistence type="predicted"/>
<name>A0ABV9G2U2_9ACTN</name>
<accession>A0ABV9G2U2</accession>
<comment type="caution">
    <text evidence="2">The sequence shown here is derived from an EMBL/GenBank/DDBJ whole genome shotgun (WGS) entry which is preliminary data.</text>
</comment>
<gene>
    <name evidence="2" type="ORF">ACFO9E_03755</name>
</gene>
<reference evidence="3" key="1">
    <citation type="journal article" date="2019" name="Int. J. Syst. Evol. Microbiol.">
        <title>The Global Catalogue of Microorganisms (GCM) 10K type strain sequencing project: providing services to taxonomists for standard genome sequencing and annotation.</title>
        <authorList>
            <consortium name="The Broad Institute Genomics Platform"/>
            <consortium name="The Broad Institute Genome Sequencing Center for Infectious Disease"/>
            <person name="Wu L."/>
            <person name="Ma J."/>
        </authorList>
    </citation>
    <scope>NUCLEOTIDE SEQUENCE [LARGE SCALE GENOMIC DNA]</scope>
    <source>
        <strain evidence="3">CGMCC 4.7139</strain>
    </source>
</reference>
<dbReference type="EMBL" id="JBHSFE010000005">
    <property type="protein sequence ID" value="MFC4606939.1"/>
    <property type="molecule type" value="Genomic_DNA"/>
</dbReference>
<feature type="region of interest" description="Disordered" evidence="1">
    <location>
        <begin position="168"/>
        <end position="202"/>
    </location>
</feature>
<feature type="compositionally biased region" description="Gly residues" evidence="1">
    <location>
        <begin position="181"/>
        <end position="191"/>
    </location>
</feature>
<sequence>MAVHQLPVEAGVFARYLKGLTALLDRSSGWYGIFWQRDPGGMRACLDGFEIPPWDVVEALIHDLGARRGAAVAEQEYVRARHLHAASAAAHDRRAGGREALGERLELMLREEVYATGRAEELLRGLAGEPEGTPAAEQLANELQWTRDDYARATSRVAELRSRLGALDASTRGRRGAPGVAEGGHGPGPAGRGTPEGYVPAQAGPVDGSYGSYGADAGWPAGGDVSAAPDAGYGPGPGAPEGYVPAQAGPVDGSYEPDAGYGPGAGSPEGYVPAQAGPVGGWYQPEAGTDVRDTPASDRPYEAYERPGEPVVPDGWFRPESEAAPGPDAPSEPAEPPPTPPAPTQSPAPVKKRRPRGARFAGVEDEDEEIAAVPALPVAGDAPRGARYGGAAPEEQAPAAPAPPPGARRAARETVAELGRLRAEGRSGEAHAVLCEAAARPAPWLPLLAAELHRAGLAADWATLLWETASQPALRLAAAAGALAAAGRTEDSRQLLRQGVTRPADDIADAVLTLEDESRAPEARALLAAFVQIHAAEDTAHIADRDPRRLVPWLLDAARAISADHERDLVHALRVAGHLGT</sequence>
<feature type="compositionally biased region" description="Pro residues" evidence="1">
    <location>
        <begin position="327"/>
        <end position="346"/>
    </location>
</feature>
<dbReference type="Proteomes" id="UP001595993">
    <property type="component" value="Unassembled WGS sequence"/>
</dbReference>
<evidence type="ECO:0000313" key="3">
    <source>
        <dbReference type="Proteomes" id="UP001595993"/>
    </source>
</evidence>
<organism evidence="2 3">
    <name type="scientific">Streptomyces maoxianensis</name>
    <dbReference type="NCBI Taxonomy" id="1459942"/>
    <lineage>
        <taxon>Bacteria</taxon>
        <taxon>Bacillati</taxon>
        <taxon>Actinomycetota</taxon>
        <taxon>Actinomycetes</taxon>
        <taxon>Kitasatosporales</taxon>
        <taxon>Streptomycetaceae</taxon>
        <taxon>Streptomyces</taxon>
    </lineage>
</organism>
<dbReference type="RefSeq" id="WP_381191598.1">
    <property type="nucleotide sequence ID" value="NZ_JBHSFE010000005.1"/>
</dbReference>
<evidence type="ECO:0008006" key="4">
    <source>
        <dbReference type="Google" id="ProtNLM"/>
    </source>
</evidence>
<protein>
    <recommendedName>
        <fullName evidence="4">UL36 very large tegument protein</fullName>
    </recommendedName>
</protein>
<feature type="compositionally biased region" description="Basic and acidic residues" evidence="1">
    <location>
        <begin position="289"/>
        <end position="308"/>
    </location>
</feature>